<accession>A0A1V5SIA2</accession>
<evidence type="ECO:0000256" key="5">
    <source>
        <dbReference type="ARBA" id="ARBA00022741"/>
    </source>
</evidence>
<feature type="domain" description="ABC transporter" evidence="14">
    <location>
        <begin position="6"/>
        <end position="253"/>
    </location>
</feature>
<dbReference type="Gene3D" id="3.40.50.300">
    <property type="entry name" value="P-loop containing nucleotide triphosphate hydrolases"/>
    <property type="match status" value="1"/>
</dbReference>
<sequence length="312" mass="35206">MPLLTVERLNVVFTTHQGRVKAVKNVSITIPHQETLALIGETGCGKSVIAQSILRLLPGNAQINGRILFQGRDLLLVDEKTMASIRGKEIAIIFQNPSLALNPVYSIGWQVGEPFRIHQGVDRNQSIQESVRLLSYMKFDKPESAVKMYPFEFSGGMNQRVLIASALALHPNLIIADEPTQGLDRTLIKQIIEQLDRARKIHSSSMLLITHDLTVARSISDWIMVMYAGEIVEQVPTLDFFQSPFHPYSQGLLRSLPENGFHPIPGQSPSMIEDLQGCQFHPRCQWAREQCHREKPGLMSVNERLVRCFLYD</sequence>
<dbReference type="Proteomes" id="UP000485569">
    <property type="component" value="Unassembled WGS sequence"/>
</dbReference>
<dbReference type="CDD" id="cd03257">
    <property type="entry name" value="ABC_NikE_OppD_transporters"/>
    <property type="match status" value="1"/>
</dbReference>
<comment type="subcellular location">
    <subcellularLocation>
        <location evidence="1">Cell inner membrane</location>
        <topology evidence="1">Peripheral membrane protein</topology>
    </subcellularLocation>
</comment>
<dbReference type="GO" id="GO:0005886">
    <property type="term" value="C:plasma membrane"/>
    <property type="evidence" value="ECO:0007669"/>
    <property type="project" value="UniProtKB-SubCell"/>
</dbReference>
<dbReference type="Pfam" id="PF08352">
    <property type="entry name" value="oligo_HPY"/>
    <property type="match status" value="1"/>
</dbReference>
<evidence type="ECO:0000256" key="8">
    <source>
        <dbReference type="ARBA" id="ARBA00023065"/>
    </source>
</evidence>
<dbReference type="InterPro" id="IPR003439">
    <property type="entry name" value="ABC_transporter-like_ATP-bd"/>
</dbReference>
<evidence type="ECO:0000256" key="4">
    <source>
        <dbReference type="ARBA" id="ARBA00022475"/>
    </source>
</evidence>
<evidence type="ECO:0000256" key="7">
    <source>
        <dbReference type="ARBA" id="ARBA00022967"/>
    </source>
</evidence>
<dbReference type="EC" id="7.2.2.11" evidence="11"/>
<dbReference type="PANTHER" id="PTHR43297:SF13">
    <property type="entry name" value="NICKEL ABC TRANSPORTER, ATP-BINDING PROTEIN"/>
    <property type="match status" value="1"/>
</dbReference>
<dbReference type="GO" id="GO:0005524">
    <property type="term" value="F:ATP binding"/>
    <property type="evidence" value="ECO:0007669"/>
    <property type="project" value="UniProtKB-KW"/>
</dbReference>
<evidence type="ECO:0000256" key="3">
    <source>
        <dbReference type="ARBA" id="ARBA00022448"/>
    </source>
</evidence>
<keyword evidence="4" id="KW-1003">Cell membrane</keyword>
<protein>
    <recommendedName>
        <fullName evidence="12">Nickel import system ATP-binding protein NikD</fullName>
        <ecNumber evidence="11">7.2.2.11</ecNumber>
    </recommendedName>
</protein>
<evidence type="ECO:0000256" key="6">
    <source>
        <dbReference type="ARBA" id="ARBA00022840"/>
    </source>
</evidence>
<evidence type="ECO:0000313" key="15">
    <source>
        <dbReference type="EMBL" id="OQA54228.1"/>
    </source>
</evidence>
<keyword evidence="3" id="KW-0813">Transport</keyword>
<dbReference type="GO" id="GO:0015413">
    <property type="term" value="F:ABC-type nickel transporter activity"/>
    <property type="evidence" value="ECO:0007669"/>
    <property type="project" value="UniProtKB-EC"/>
</dbReference>
<dbReference type="InterPro" id="IPR027417">
    <property type="entry name" value="P-loop_NTPase"/>
</dbReference>
<evidence type="ECO:0000259" key="14">
    <source>
        <dbReference type="PROSITE" id="PS50893"/>
    </source>
</evidence>
<comment type="catalytic activity">
    <reaction evidence="13">
        <text>Ni(2+)(out) + ATP + H2O = Ni(2+)(in) + ADP + phosphate + H(+)</text>
        <dbReference type="Rhea" id="RHEA:15557"/>
        <dbReference type="ChEBI" id="CHEBI:15377"/>
        <dbReference type="ChEBI" id="CHEBI:15378"/>
        <dbReference type="ChEBI" id="CHEBI:30616"/>
        <dbReference type="ChEBI" id="CHEBI:43474"/>
        <dbReference type="ChEBI" id="CHEBI:49786"/>
        <dbReference type="ChEBI" id="CHEBI:456216"/>
        <dbReference type="EC" id="7.2.2.11"/>
    </reaction>
    <physiologicalReaction direction="left-to-right" evidence="13">
        <dbReference type="Rhea" id="RHEA:15558"/>
    </physiologicalReaction>
</comment>
<proteinExistence type="inferred from homology"/>
<dbReference type="GO" id="GO:0015833">
    <property type="term" value="P:peptide transport"/>
    <property type="evidence" value="ECO:0007669"/>
    <property type="project" value="InterPro"/>
</dbReference>
<dbReference type="FunFam" id="3.40.50.300:FF:000016">
    <property type="entry name" value="Oligopeptide ABC transporter ATP-binding component"/>
    <property type="match status" value="1"/>
</dbReference>
<evidence type="ECO:0000256" key="12">
    <source>
        <dbReference type="ARBA" id="ARBA00044143"/>
    </source>
</evidence>
<keyword evidence="6 15" id="KW-0067">ATP-binding</keyword>
<comment type="subunit">
    <text evidence="10">The complex is composed of two ATP-binding proteins (NikD and NikE), two transmembrane proteins (NikB and NikC) and a solute-binding protein (NikA).</text>
</comment>
<evidence type="ECO:0000256" key="2">
    <source>
        <dbReference type="ARBA" id="ARBA00005417"/>
    </source>
</evidence>
<evidence type="ECO:0000256" key="10">
    <source>
        <dbReference type="ARBA" id="ARBA00038669"/>
    </source>
</evidence>
<dbReference type="InterPro" id="IPR003593">
    <property type="entry name" value="AAA+_ATPase"/>
</dbReference>
<evidence type="ECO:0000256" key="9">
    <source>
        <dbReference type="ARBA" id="ARBA00023136"/>
    </source>
</evidence>
<evidence type="ECO:0000256" key="11">
    <source>
        <dbReference type="ARBA" id="ARBA00039098"/>
    </source>
</evidence>
<evidence type="ECO:0000256" key="13">
    <source>
        <dbReference type="ARBA" id="ARBA00048610"/>
    </source>
</evidence>
<dbReference type="NCBIfam" id="TIGR01727">
    <property type="entry name" value="oligo_HPY"/>
    <property type="match status" value="1"/>
</dbReference>
<dbReference type="SUPFAM" id="SSF52540">
    <property type="entry name" value="P-loop containing nucleoside triphosphate hydrolases"/>
    <property type="match status" value="1"/>
</dbReference>
<dbReference type="InterPro" id="IPR013563">
    <property type="entry name" value="Oligopep_ABC_C"/>
</dbReference>
<dbReference type="AlphaFoldDB" id="A0A1V5SIA2"/>
<name>A0A1V5SIA2_9BACT</name>
<dbReference type="SMART" id="SM00382">
    <property type="entry name" value="AAA"/>
    <property type="match status" value="1"/>
</dbReference>
<dbReference type="InterPro" id="IPR050388">
    <property type="entry name" value="ABC_Ni/Peptide_Import"/>
</dbReference>
<keyword evidence="8" id="KW-0406">Ion transport</keyword>
<reference evidence="15" key="1">
    <citation type="submission" date="2017-02" db="EMBL/GenBank/DDBJ databases">
        <title>Delving into the versatile metabolic prowess of the omnipresent phylum Bacteroidetes.</title>
        <authorList>
            <person name="Nobu M.K."/>
            <person name="Mei R."/>
            <person name="Narihiro T."/>
            <person name="Kuroda K."/>
            <person name="Liu W.-T."/>
        </authorList>
    </citation>
    <scope>NUCLEOTIDE SEQUENCE</scope>
    <source>
        <strain evidence="15">ADurb.Bin276</strain>
    </source>
</reference>
<organism evidence="15">
    <name type="scientific">Candidatus Atribacter allofermentans</name>
    <dbReference type="NCBI Taxonomy" id="1852833"/>
    <lineage>
        <taxon>Bacteria</taxon>
        <taxon>Pseudomonadati</taxon>
        <taxon>Atribacterota</taxon>
        <taxon>Atribacteria</taxon>
        <taxon>Atribacterales</taxon>
        <taxon>Atribacteraceae</taxon>
        <taxon>Atribacter</taxon>
    </lineage>
</organism>
<dbReference type="PROSITE" id="PS50893">
    <property type="entry name" value="ABC_TRANSPORTER_2"/>
    <property type="match status" value="1"/>
</dbReference>
<evidence type="ECO:0000256" key="1">
    <source>
        <dbReference type="ARBA" id="ARBA00004417"/>
    </source>
</evidence>
<comment type="similarity">
    <text evidence="2">Belongs to the ABC transporter superfamily.</text>
</comment>
<dbReference type="PANTHER" id="PTHR43297">
    <property type="entry name" value="OLIGOPEPTIDE TRANSPORT ATP-BINDING PROTEIN APPD"/>
    <property type="match status" value="1"/>
</dbReference>
<dbReference type="EMBL" id="MWBQ01000222">
    <property type="protein sequence ID" value="OQA54228.1"/>
    <property type="molecule type" value="Genomic_DNA"/>
</dbReference>
<gene>
    <name evidence="15" type="primary">oppD_5</name>
    <name evidence="15" type="ORF">BWY41_02200</name>
</gene>
<keyword evidence="9" id="KW-0472">Membrane</keyword>
<keyword evidence="5" id="KW-0547">Nucleotide-binding</keyword>
<dbReference type="Pfam" id="PF00005">
    <property type="entry name" value="ABC_tran"/>
    <property type="match status" value="1"/>
</dbReference>
<keyword evidence="7" id="KW-1278">Translocase</keyword>
<dbReference type="GO" id="GO:0016887">
    <property type="term" value="F:ATP hydrolysis activity"/>
    <property type="evidence" value="ECO:0007669"/>
    <property type="project" value="InterPro"/>
</dbReference>
<comment type="caution">
    <text evidence="15">The sequence shown here is derived from an EMBL/GenBank/DDBJ whole genome shotgun (WGS) entry which is preliminary data.</text>
</comment>